<evidence type="ECO:0000313" key="13">
    <source>
        <dbReference type="Proteomes" id="UP000251835"/>
    </source>
</evidence>
<feature type="binding site" evidence="10">
    <location>
        <position position="259"/>
    </location>
    <ligand>
        <name>NAD(+)</name>
        <dbReference type="ChEBI" id="CHEBI:57540"/>
    </ligand>
</feature>
<dbReference type="InterPro" id="IPR036291">
    <property type="entry name" value="NAD(P)-bd_dom_sf"/>
</dbReference>
<evidence type="ECO:0000256" key="1">
    <source>
        <dbReference type="ARBA" id="ARBA00004701"/>
    </source>
</evidence>
<comment type="caution">
    <text evidence="12">The sequence shown here is derived from an EMBL/GenBank/DDBJ whole genome shotgun (WGS) entry which is preliminary data.</text>
</comment>
<dbReference type="GO" id="GO:0003979">
    <property type="term" value="F:UDP-glucose 6-dehydrogenase activity"/>
    <property type="evidence" value="ECO:0007669"/>
    <property type="project" value="UniProtKB-EC"/>
</dbReference>
<dbReference type="InterPro" id="IPR014026">
    <property type="entry name" value="UDP-Glc/GDP-Man_DH_dimer"/>
</dbReference>
<dbReference type="Gene3D" id="1.10.1040.10">
    <property type="entry name" value="N-(1-d-carboxylethyl)-l-norvaline Dehydrogenase, domain 2"/>
    <property type="match status" value="1"/>
</dbReference>
<proteinExistence type="inferred from homology"/>
<comment type="similarity">
    <text evidence="2 7">Belongs to the UDP-glucose/GDP-mannose dehydrogenase family.</text>
</comment>
<dbReference type="GO" id="GO:0051287">
    <property type="term" value="F:NAD binding"/>
    <property type="evidence" value="ECO:0007669"/>
    <property type="project" value="InterPro"/>
</dbReference>
<dbReference type="Proteomes" id="UP000251835">
    <property type="component" value="Unassembled WGS sequence"/>
</dbReference>
<gene>
    <name evidence="12" type="ORF">C7377_1062</name>
</gene>
<dbReference type="Pfam" id="PF03720">
    <property type="entry name" value="UDPG_MGDP_dh_C"/>
    <property type="match status" value="1"/>
</dbReference>
<dbReference type="InterPro" id="IPR017476">
    <property type="entry name" value="UDP-Glc/GDP-Man"/>
</dbReference>
<feature type="binding site" evidence="10">
    <location>
        <position position="317"/>
    </location>
    <ligand>
        <name>NAD(+)</name>
        <dbReference type="ChEBI" id="CHEBI:57540"/>
    </ligand>
</feature>
<dbReference type="GO" id="GO:0000271">
    <property type="term" value="P:polysaccharide biosynthetic process"/>
    <property type="evidence" value="ECO:0007669"/>
    <property type="project" value="InterPro"/>
</dbReference>
<dbReference type="PIRSF" id="PIRSF500134">
    <property type="entry name" value="UDPglc_DH_bac"/>
    <property type="match status" value="1"/>
</dbReference>
<dbReference type="SUPFAM" id="SSF51735">
    <property type="entry name" value="NAD(P)-binding Rossmann-fold domains"/>
    <property type="match status" value="1"/>
</dbReference>
<evidence type="ECO:0000256" key="8">
    <source>
        <dbReference type="PIRSR" id="PIRSR500134-1"/>
    </source>
</evidence>
<protein>
    <recommendedName>
        <fullName evidence="3 7">UDP-glucose 6-dehydrogenase</fullName>
        <ecNumber evidence="3 7">1.1.1.22</ecNumber>
    </recommendedName>
</protein>
<dbReference type="InterPro" id="IPR001732">
    <property type="entry name" value="UDP-Glc/GDP-Man_DH_N"/>
</dbReference>
<keyword evidence="13" id="KW-1185">Reference proteome</keyword>
<evidence type="ECO:0000256" key="3">
    <source>
        <dbReference type="ARBA" id="ARBA00012954"/>
    </source>
</evidence>
<evidence type="ECO:0000256" key="6">
    <source>
        <dbReference type="ARBA" id="ARBA00047473"/>
    </source>
</evidence>
<evidence type="ECO:0000313" key="12">
    <source>
        <dbReference type="EMBL" id="PVX50746.1"/>
    </source>
</evidence>
<keyword evidence="5 7" id="KW-0520">NAD</keyword>
<dbReference type="SMART" id="SM00984">
    <property type="entry name" value="UDPG_MGDP_dh_C"/>
    <property type="match status" value="1"/>
</dbReference>
<evidence type="ECO:0000256" key="7">
    <source>
        <dbReference type="PIRNR" id="PIRNR000124"/>
    </source>
</evidence>
<feature type="binding site" evidence="10">
    <location>
        <position position="148"/>
    </location>
    <ligand>
        <name>NAD(+)</name>
        <dbReference type="ChEBI" id="CHEBI:57540"/>
    </ligand>
</feature>
<feature type="active site" description="Nucleophile" evidence="8">
    <location>
        <position position="256"/>
    </location>
</feature>
<comment type="pathway">
    <text evidence="1">Nucleotide-sugar biosynthesis; UDP-alpha-D-glucuronate biosynthesis; UDP-alpha-D-glucuronate from UDP-alpha-D-glucose: step 1/1.</text>
</comment>
<dbReference type="InterPro" id="IPR013328">
    <property type="entry name" value="6PGD_dom2"/>
</dbReference>
<evidence type="ECO:0000259" key="11">
    <source>
        <dbReference type="SMART" id="SM00984"/>
    </source>
</evidence>
<feature type="binding site" evidence="9">
    <location>
        <begin position="145"/>
        <end position="148"/>
    </location>
    <ligand>
        <name>substrate</name>
    </ligand>
</feature>
<keyword evidence="4 7" id="KW-0560">Oxidoreductase</keyword>
<evidence type="ECO:0000256" key="10">
    <source>
        <dbReference type="PIRSR" id="PIRSR500134-3"/>
    </source>
</evidence>
<reference evidence="12 13" key="1">
    <citation type="submission" date="2018-05" db="EMBL/GenBank/DDBJ databases">
        <title>Genomic Encyclopedia of Type Strains, Phase IV (KMG-IV): sequencing the most valuable type-strain genomes for metagenomic binning, comparative biology and taxonomic classification.</title>
        <authorList>
            <person name="Goeker M."/>
        </authorList>
    </citation>
    <scope>NUCLEOTIDE SEQUENCE [LARGE SCALE GENOMIC DNA]</scope>
    <source>
        <strain evidence="12 13">DSM 28579</strain>
    </source>
</reference>
<feature type="binding site" evidence="10">
    <location>
        <position position="31"/>
    </location>
    <ligand>
        <name>NAD(+)</name>
        <dbReference type="ChEBI" id="CHEBI:57540"/>
    </ligand>
</feature>
<dbReference type="InterPro" id="IPR014027">
    <property type="entry name" value="UDP-Glc/GDP-Man_DH_C"/>
</dbReference>
<feature type="binding site" evidence="10">
    <location>
        <position position="121"/>
    </location>
    <ligand>
        <name>NAD(+)</name>
        <dbReference type="ChEBI" id="CHEBI:57540"/>
    </ligand>
</feature>
<feature type="domain" description="UDP-glucose/GDP-mannose dehydrogenase C-terminal" evidence="11">
    <location>
        <begin position="303"/>
        <end position="390"/>
    </location>
</feature>
<evidence type="ECO:0000256" key="4">
    <source>
        <dbReference type="ARBA" id="ARBA00023002"/>
    </source>
</evidence>
<dbReference type="InterPro" id="IPR036220">
    <property type="entry name" value="UDP-Glc/GDP-Man_DH_C_sf"/>
</dbReference>
<sequence length="391" mass="44101">MNKNITIVGVGYVGLSNGLLLAQHNNVIALDVDGSRVKRLNQRVSPIAHDTEIQEYIKKPELNFVATLDKEKAYKNADFVIISTPTDYDIKTNYFNTSSVESVIKDIKDYNPNCVMVIKSTVPVGFTQKIKKKLGIDNVVFSPEFLREGKALYDNLYPSRIIVGEQSDRAKEFANLLVEGAIKENIDVLLTDSTEAEAIKLFSNTYLAMRVAYFNELDSYAMNFGLNTKQIIEGVCLDPRIGNYYNNPSFGYGGYCLPKDTKQLRANFESVPNNLINAIVDANRTRKDVIANDILDKKPITVGVYRLVMKSGSDNFRSSSIQGIMKRIKAKGIEVVVYEPELKDESFFNSKNIRNVEDFKQLCDVIITNRNTDELADVQEKIYTRDVFGDN</sequence>
<dbReference type="Gene3D" id="3.40.50.720">
    <property type="entry name" value="NAD(P)-binding Rossmann-like Domain"/>
    <property type="match status" value="2"/>
</dbReference>
<dbReference type="UniPathway" id="UPA00038">
    <property type="reaction ID" value="UER00491"/>
</dbReference>
<dbReference type="SUPFAM" id="SSF48179">
    <property type="entry name" value="6-phosphogluconate dehydrogenase C-terminal domain-like"/>
    <property type="match status" value="1"/>
</dbReference>
<name>A0A7L4UPL5_BALHA</name>
<dbReference type="Pfam" id="PF00984">
    <property type="entry name" value="UDPG_MGDP_dh"/>
    <property type="match status" value="1"/>
</dbReference>
<feature type="binding site" evidence="9">
    <location>
        <position position="253"/>
    </location>
    <ligand>
        <name>substrate</name>
    </ligand>
</feature>
<dbReference type="NCBIfam" id="TIGR03026">
    <property type="entry name" value="NDP-sugDHase"/>
    <property type="match status" value="1"/>
</dbReference>
<evidence type="ECO:0000256" key="5">
    <source>
        <dbReference type="ARBA" id="ARBA00023027"/>
    </source>
</evidence>
<evidence type="ECO:0000256" key="2">
    <source>
        <dbReference type="ARBA" id="ARBA00006601"/>
    </source>
</evidence>
<dbReference type="OrthoDB" id="9803238at2"/>
<dbReference type="PANTHER" id="PTHR43750">
    <property type="entry name" value="UDP-GLUCOSE 6-DEHYDROGENASE TUAD"/>
    <property type="match status" value="1"/>
</dbReference>
<organism evidence="12 13">
    <name type="scientific">Balneicella halophila</name>
    <dbReference type="NCBI Taxonomy" id="1537566"/>
    <lineage>
        <taxon>Bacteria</taxon>
        <taxon>Pseudomonadati</taxon>
        <taxon>Bacteroidota</taxon>
        <taxon>Bacteroidia</taxon>
        <taxon>Bacteroidales</taxon>
        <taxon>Balneicellaceae</taxon>
        <taxon>Balneicella</taxon>
    </lineage>
</organism>
<feature type="binding site" evidence="9">
    <location>
        <position position="310"/>
    </location>
    <ligand>
        <name>substrate</name>
    </ligand>
</feature>
<dbReference type="InterPro" id="IPR008927">
    <property type="entry name" value="6-PGluconate_DH-like_C_sf"/>
</dbReference>
<feature type="binding site" evidence="9">
    <location>
        <position position="309"/>
    </location>
    <ligand>
        <name>substrate</name>
    </ligand>
</feature>
<dbReference type="EMBL" id="QENZ01000004">
    <property type="protein sequence ID" value="PVX50746.1"/>
    <property type="molecule type" value="Genomic_DNA"/>
</dbReference>
<feature type="binding site" evidence="10">
    <location>
        <position position="36"/>
    </location>
    <ligand>
        <name>NAD(+)</name>
        <dbReference type="ChEBI" id="CHEBI:57540"/>
    </ligand>
</feature>
<accession>A0A7L4UPL5</accession>
<dbReference type="PANTHER" id="PTHR43750:SF2">
    <property type="entry name" value="UDP-GLUCOSE 6-DEHYDROGENASE"/>
    <property type="match status" value="1"/>
</dbReference>
<dbReference type="PIRSF" id="PIRSF000124">
    <property type="entry name" value="UDPglc_GDPman_dh"/>
    <property type="match status" value="1"/>
</dbReference>
<dbReference type="AlphaFoldDB" id="A0A7L4UPL5"/>
<dbReference type="RefSeq" id="WP_116496302.1">
    <property type="nucleotide sequence ID" value="NZ_QENZ01000004.1"/>
</dbReference>
<feature type="binding site" evidence="10">
    <location>
        <position position="86"/>
    </location>
    <ligand>
        <name>NAD(+)</name>
        <dbReference type="ChEBI" id="CHEBI:57540"/>
    </ligand>
</feature>
<dbReference type="EC" id="1.1.1.22" evidence="3 7"/>
<evidence type="ECO:0000256" key="9">
    <source>
        <dbReference type="PIRSR" id="PIRSR500134-2"/>
    </source>
</evidence>
<dbReference type="SUPFAM" id="SSF52413">
    <property type="entry name" value="UDP-glucose/GDP-mannose dehydrogenase C-terminal domain"/>
    <property type="match status" value="1"/>
</dbReference>
<feature type="binding site" evidence="9">
    <location>
        <position position="200"/>
    </location>
    <ligand>
        <name>substrate</name>
    </ligand>
</feature>
<feature type="binding site" evidence="9">
    <location>
        <begin position="245"/>
        <end position="249"/>
    </location>
    <ligand>
        <name>substrate</name>
    </ligand>
</feature>
<dbReference type="Pfam" id="PF03721">
    <property type="entry name" value="UDPG_MGDP_dh_N"/>
    <property type="match status" value="1"/>
</dbReference>
<dbReference type="InterPro" id="IPR028357">
    <property type="entry name" value="UDPglc_DH_bac"/>
</dbReference>
<comment type="catalytic activity">
    <reaction evidence="6 7">
        <text>UDP-alpha-D-glucose + 2 NAD(+) + H2O = UDP-alpha-D-glucuronate + 2 NADH + 3 H(+)</text>
        <dbReference type="Rhea" id="RHEA:23596"/>
        <dbReference type="ChEBI" id="CHEBI:15377"/>
        <dbReference type="ChEBI" id="CHEBI:15378"/>
        <dbReference type="ChEBI" id="CHEBI:57540"/>
        <dbReference type="ChEBI" id="CHEBI:57945"/>
        <dbReference type="ChEBI" id="CHEBI:58052"/>
        <dbReference type="ChEBI" id="CHEBI:58885"/>
        <dbReference type="EC" id="1.1.1.22"/>
    </reaction>
</comment>
<dbReference type="GO" id="GO:0006065">
    <property type="term" value="P:UDP-glucuronate biosynthetic process"/>
    <property type="evidence" value="ECO:0007669"/>
    <property type="project" value="UniProtKB-UniPathway"/>
</dbReference>